<dbReference type="RefSeq" id="WP_217790363.1">
    <property type="nucleotide sequence ID" value="NZ_JAHSPG010000003.1"/>
</dbReference>
<evidence type="ECO:0000313" key="9">
    <source>
        <dbReference type="Proteomes" id="UP000812270"/>
    </source>
</evidence>
<evidence type="ECO:0000256" key="3">
    <source>
        <dbReference type="ARBA" id="ARBA00022452"/>
    </source>
</evidence>
<dbReference type="PANTHER" id="PTHR35093:SF8">
    <property type="entry name" value="OUTER MEMBRANE PROTEIN NMB0088-RELATED"/>
    <property type="match status" value="1"/>
</dbReference>
<gene>
    <name evidence="8" type="ORF">KTO63_06135</name>
</gene>
<proteinExistence type="inferred from homology"/>
<evidence type="ECO:0000256" key="2">
    <source>
        <dbReference type="ARBA" id="ARBA00008163"/>
    </source>
</evidence>
<evidence type="ECO:0000256" key="4">
    <source>
        <dbReference type="ARBA" id="ARBA00022692"/>
    </source>
</evidence>
<keyword evidence="5" id="KW-0732">Signal</keyword>
<dbReference type="Proteomes" id="UP000812270">
    <property type="component" value="Unassembled WGS sequence"/>
</dbReference>
<sequence>MKKTLAAIGFLVTYVYGYSQVPEDALRHSWATPSGTARNQAIGGASVSLGGDITSLFYNPAGLGLYKTSEITFSPGLSFYGGKSDYRGTDGTKANNMTRFVIGTSGIVWGMPNPYKKWNNSAFSIGVNRTANFNSTVHYKGQNDYSSFTTEPANEFYGYYQQNKNSGTIDQIIDQAIQDPSLSYNTRMSLSTNLVSVDPSNDEVYSRPEDVIFLDNHPLFQENTITNKGGITEIAIGFASSNQDKLSIGGSIGVPIVNFRSHRVYTESNTVLPNDSVFNSMTYTEDYKSSGVGFNFKIGAIYKFSEAFRMGLVIHTPSIFALTDTYHATMTSDIGTVYGKFTETTDNLNYMNNLPNSYKYDLQTPTRFMLSGTYMFGGGQENVKNQKGFITADIEYLNHRWSRFSSANEGYADDDAYFKGVNNTVKGYYRGAFNFKLGGEIKLEKYMVRAGFAYYGNPYKDKSNLKANLMNVSGGLGYRNKGIFVDLAYVQTLTKDVNFPYRISSGDNTFATVMGSNGNAVLTFGIKF</sequence>
<keyword evidence="7" id="KW-0998">Cell outer membrane</keyword>
<keyword evidence="6" id="KW-0472">Membrane</keyword>
<evidence type="ECO:0000256" key="1">
    <source>
        <dbReference type="ARBA" id="ARBA00004571"/>
    </source>
</evidence>
<dbReference type="AlphaFoldDB" id="A0A9E2S4Y2"/>
<dbReference type="InterPro" id="IPR005017">
    <property type="entry name" value="OMPP1/FadL/TodX"/>
</dbReference>
<organism evidence="8 9">
    <name type="scientific">Pinibacter aurantiacus</name>
    <dbReference type="NCBI Taxonomy" id="2851599"/>
    <lineage>
        <taxon>Bacteria</taxon>
        <taxon>Pseudomonadati</taxon>
        <taxon>Bacteroidota</taxon>
        <taxon>Chitinophagia</taxon>
        <taxon>Chitinophagales</taxon>
        <taxon>Chitinophagaceae</taxon>
        <taxon>Pinibacter</taxon>
    </lineage>
</organism>
<protein>
    <recommendedName>
        <fullName evidence="10">Aromatic hydrocarbon degradation protein</fullName>
    </recommendedName>
</protein>
<evidence type="ECO:0000256" key="5">
    <source>
        <dbReference type="ARBA" id="ARBA00022729"/>
    </source>
</evidence>
<reference evidence="8" key="1">
    <citation type="submission" date="2021-06" db="EMBL/GenBank/DDBJ databases">
        <authorList>
            <person name="Huq M.A."/>
        </authorList>
    </citation>
    <scope>NUCLEOTIDE SEQUENCE</scope>
    <source>
        <strain evidence="8">MAH-26</strain>
    </source>
</reference>
<keyword evidence="4" id="KW-0812">Transmembrane</keyword>
<comment type="similarity">
    <text evidence="2">Belongs to the OmpP1/FadL family.</text>
</comment>
<name>A0A9E2S4Y2_9BACT</name>
<evidence type="ECO:0008006" key="10">
    <source>
        <dbReference type="Google" id="ProtNLM"/>
    </source>
</evidence>
<evidence type="ECO:0000256" key="7">
    <source>
        <dbReference type="ARBA" id="ARBA00023237"/>
    </source>
</evidence>
<dbReference type="PANTHER" id="PTHR35093">
    <property type="entry name" value="OUTER MEMBRANE PROTEIN NMB0088-RELATED"/>
    <property type="match status" value="1"/>
</dbReference>
<dbReference type="GO" id="GO:0015483">
    <property type="term" value="F:long-chain fatty acid transporting porin activity"/>
    <property type="evidence" value="ECO:0007669"/>
    <property type="project" value="TreeGrafter"/>
</dbReference>
<comment type="caution">
    <text evidence="8">The sequence shown here is derived from an EMBL/GenBank/DDBJ whole genome shotgun (WGS) entry which is preliminary data.</text>
</comment>
<keyword evidence="3" id="KW-1134">Transmembrane beta strand</keyword>
<comment type="subcellular location">
    <subcellularLocation>
        <location evidence="1">Cell outer membrane</location>
        <topology evidence="1">Multi-pass membrane protein</topology>
    </subcellularLocation>
</comment>
<evidence type="ECO:0000256" key="6">
    <source>
        <dbReference type="ARBA" id="ARBA00023136"/>
    </source>
</evidence>
<evidence type="ECO:0000313" key="8">
    <source>
        <dbReference type="EMBL" id="MBV4356723.1"/>
    </source>
</evidence>
<dbReference type="EMBL" id="JAHSPG010000003">
    <property type="protein sequence ID" value="MBV4356723.1"/>
    <property type="molecule type" value="Genomic_DNA"/>
</dbReference>
<keyword evidence="9" id="KW-1185">Reference proteome</keyword>
<dbReference type="GO" id="GO:0009279">
    <property type="term" value="C:cell outer membrane"/>
    <property type="evidence" value="ECO:0007669"/>
    <property type="project" value="UniProtKB-SubCell"/>
</dbReference>
<accession>A0A9E2S4Y2</accession>